<organism evidence="2 4">
    <name type="scientific">Mastigocoleus testarum BC008</name>
    <dbReference type="NCBI Taxonomy" id="371196"/>
    <lineage>
        <taxon>Bacteria</taxon>
        <taxon>Bacillati</taxon>
        <taxon>Cyanobacteriota</taxon>
        <taxon>Cyanophyceae</taxon>
        <taxon>Nostocales</taxon>
        <taxon>Hapalosiphonaceae</taxon>
        <taxon>Mastigocoleus</taxon>
    </lineage>
</organism>
<dbReference type="AlphaFoldDB" id="A0A0V7ZC01"/>
<dbReference type="PANTHER" id="PTHR33825">
    <property type="entry name" value="CHITINASE-LIKE PROTEIN"/>
    <property type="match status" value="1"/>
</dbReference>
<gene>
    <name evidence="2" type="ORF">BC008_08335</name>
    <name evidence="3" type="ORF">BC008_38025</name>
</gene>
<dbReference type="RefSeq" id="WP_027845980.1">
    <property type="nucleotide sequence ID" value="NZ_LMTZ01000151.1"/>
</dbReference>
<dbReference type="EMBL" id="LMTZ01000164">
    <property type="protein sequence ID" value="KST62031.1"/>
    <property type="molecule type" value="Genomic_DNA"/>
</dbReference>
<proteinExistence type="predicted"/>
<evidence type="ECO:0000313" key="2">
    <source>
        <dbReference type="EMBL" id="KST62031.1"/>
    </source>
</evidence>
<dbReference type="EMBL" id="LMTZ01000151">
    <property type="protein sequence ID" value="KST62635.1"/>
    <property type="molecule type" value="Genomic_DNA"/>
</dbReference>
<feature type="region of interest" description="Disordered" evidence="1">
    <location>
        <begin position="143"/>
        <end position="173"/>
    </location>
</feature>
<dbReference type="OrthoDB" id="465155at2"/>
<comment type="caution">
    <text evidence="2">The sequence shown here is derived from an EMBL/GenBank/DDBJ whole genome shotgun (WGS) entry which is preliminary data.</text>
</comment>
<dbReference type="PANTHER" id="PTHR33825:SF5">
    <property type="entry name" value="TRANSMEMBRANE PROTEIN"/>
    <property type="match status" value="1"/>
</dbReference>
<evidence type="ECO:0000313" key="4">
    <source>
        <dbReference type="Proteomes" id="UP000053372"/>
    </source>
</evidence>
<evidence type="ECO:0000313" key="3">
    <source>
        <dbReference type="EMBL" id="KST62635.1"/>
    </source>
</evidence>
<evidence type="ECO:0000256" key="1">
    <source>
        <dbReference type="SAM" id="MobiDB-lite"/>
    </source>
</evidence>
<dbReference type="Proteomes" id="UP000053372">
    <property type="component" value="Unassembled WGS sequence"/>
</dbReference>
<reference evidence="2 4" key="1">
    <citation type="journal article" date="2015" name="Genome Announc.">
        <title>Draft Genome of the Euendolithic (true boring) Cyanobacterium Mastigocoleus testarum strain BC008.</title>
        <authorList>
            <person name="Guida B.S."/>
            <person name="Garcia-Pichel F."/>
        </authorList>
    </citation>
    <scope>NUCLEOTIDE SEQUENCE [LARGE SCALE GENOMIC DNA]</scope>
    <source>
        <strain evidence="2 4">BC008</strain>
    </source>
</reference>
<evidence type="ECO:0008006" key="5">
    <source>
        <dbReference type="Google" id="ProtNLM"/>
    </source>
</evidence>
<sequence>MIEPLFWLALSLILVATSLIAVLVAAMPALQELARAARSAEKLFDTLSRELPPTLDAIRMTNLEINDLADDVSEGVKSADRIIRQVDRSIDGARKQAQTVQISTRSFFVGVKTAFKSFTRYRSPRRMSERMPPSSLHMLKLRERERERETIRQDNRETDQTYRIKDNHKDVSR</sequence>
<keyword evidence="4" id="KW-1185">Reference proteome</keyword>
<name>A0A0V7ZC01_9CYAN</name>
<protein>
    <recommendedName>
        <fullName evidence="5">t-SNARE coiled-coil homology domain-containing protein</fullName>
    </recommendedName>
</protein>
<accession>A0A0V7ZC01</accession>